<accession>A0A4Y1Z927</accession>
<dbReference type="EC" id="1.1.1.169" evidence="4"/>
<feature type="compositionally biased region" description="Basic and acidic residues" evidence="11">
    <location>
        <begin position="16"/>
        <end position="33"/>
    </location>
</feature>
<dbReference type="InterPro" id="IPR036291">
    <property type="entry name" value="NAD(P)-bd_dom_sf"/>
</dbReference>
<evidence type="ECO:0000256" key="6">
    <source>
        <dbReference type="ARBA" id="ARBA00022655"/>
    </source>
</evidence>
<dbReference type="GO" id="GO:0015940">
    <property type="term" value="P:pantothenate biosynthetic process"/>
    <property type="evidence" value="ECO:0007669"/>
    <property type="project" value="UniProtKB-KW"/>
</dbReference>
<dbReference type="AlphaFoldDB" id="A0A4Y1Z927"/>
<feature type="domain" description="Ketopantoate reductase C-terminal" evidence="13">
    <location>
        <begin position="230"/>
        <end position="357"/>
    </location>
</feature>
<keyword evidence="7" id="KW-0521">NADP</keyword>
<dbReference type="Pfam" id="PF02558">
    <property type="entry name" value="ApbA"/>
    <property type="match status" value="1"/>
</dbReference>
<evidence type="ECO:0000259" key="12">
    <source>
        <dbReference type="Pfam" id="PF02558"/>
    </source>
</evidence>
<evidence type="ECO:0000313" key="14">
    <source>
        <dbReference type="EMBL" id="GAY75463.1"/>
    </source>
</evidence>
<evidence type="ECO:0000256" key="2">
    <source>
        <dbReference type="ARBA" id="ARBA00004994"/>
    </source>
</evidence>
<sequence length="364" mass="41383">MRKPHSEFPEWGFSHGKREANGRNQSEKEAGKTKRDRKKRIYEKETRRMKIVVIGAGAMGLRYGVLLQEAGNDVHFVDTWEPNIEAIKKNGGVHVWRDGKEERFVEISISYPEEYHEAPELAIVFVKDMHTVETMERCKPFIGENTYVMTNQNGFGGAEYIAQFVPRTRIIAGTAMIATVLKGPGKVDFIGKRGGGHVHIVRVEGEPNDFIYKVADEMEKALMHPTVQKDYMGTVWTKLVFNSVVNTLCTLMNIKMGQFAAYKNAKEMARKLIDEAYTAIDAEGIKMEETKDALVDQVMYVSEVGNPLHYPSMHQDMSTNRPTEVDYINGAIVRLAEKHGLQAPFHSMLVDLVHLKEESRKYNE</sequence>
<dbReference type="FunFam" id="1.10.1040.10:FF:000017">
    <property type="entry name" value="2-dehydropantoate 2-reductase"/>
    <property type="match status" value="1"/>
</dbReference>
<dbReference type="SUPFAM" id="SSF48179">
    <property type="entry name" value="6-phosphogluconate dehydrogenase C-terminal domain-like"/>
    <property type="match status" value="1"/>
</dbReference>
<dbReference type="SUPFAM" id="SSF51735">
    <property type="entry name" value="NAD(P)-binding Rossmann-fold domains"/>
    <property type="match status" value="1"/>
</dbReference>
<protein>
    <recommendedName>
        <fullName evidence="5">2-dehydropantoate 2-reductase</fullName>
        <ecNumber evidence="4">1.1.1.169</ecNumber>
    </recommendedName>
    <alternativeName>
        <fullName evidence="9">Ketopantoate reductase</fullName>
    </alternativeName>
</protein>
<dbReference type="EMBL" id="BEXB01000006">
    <property type="protein sequence ID" value="GAY75463.1"/>
    <property type="molecule type" value="Genomic_DNA"/>
</dbReference>
<dbReference type="Proteomes" id="UP000319716">
    <property type="component" value="Unassembled WGS sequence"/>
</dbReference>
<comment type="pathway">
    <text evidence="2">Cofactor biosynthesis; (R)-pantothenate biosynthesis; (R)-pantoate from 3-methyl-2-oxobutanoate: step 2/2.</text>
</comment>
<evidence type="ECO:0000256" key="3">
    <source>
        <dbReference type="ARBA" id="ARBA00007870"/>
    </source>
</evidence>
<dbReference type="Gene3D" id="1.10.1040.10">
    <property type="entry name" value="N-(1-d-carboxylethyl)-l-norvaline Dehydrogenase, domain 2"/>
    <property type="match status" value="1"/>
</dbReference>
<comment type="function">
    <text evidence="1">Catalyzes the NADPH-dependent reduction of ketopantoate into pantoic acid.</text>
</comment>
<evidence type="ECO:0000256" key="7">
    <source>
        <dbReference type="ARBA" id="ARBA00022857"/>
    </source>
</evidence>
<organism evidence="14 15">
    <name type="scientific">Sporolactobacillus inulinus</name>
    <dbReference type="NCBI Taxonomy" id="2078"/>
    <lineage>
        <taxon>Bacteria</taxon>
        <taxon>Bacillati</taxon>
        <taxon>Bacillota</taxon>
        <taxon>Bacilli</taxon>
        <taxon>Bacillales</taxon>
        <taxon>Sporolactobacillaceae</taxon>
        <taxon>Sporolactobacillus</taxon>
    </lineage>
</organism>
<comment type="catalytic activity">
    <reaction evidence="10">
        <text>(R)-pantoate + NADP(+) = 2-dehydropantoate + NADPH + H(+)</text>
        <dbReference type="Rhea" id="RHEA:16233"/>
        <dbReference type="ChEBI" id="CHEBI:11561"/>
        <dbReference type="ChEBI" id="CHEBI:15378"/>
        <dbReference type="ChEBI" id="CHEBI:15980"/>
        <dbReference type="ChEBI" id="CHEBI:57783"/>
        <dbReference type="ChEBI" id="CHEBI:58349"/>
        <dbReference type="EC" id="1.1.1.169"/>
    </reaction>
</comment>
<dbReference type="GO" id="GO:0005737">
    <property type="term" value="C:cytoplasm"/>
    <property type="evidence" value="ECO:0007669"/>
    <property type="project" value="TreeGrafter"/>
</dbReference>
<evidence type="ECO:0000256" key="11">
    <source>
        <dbReference type="SAM" id="MobiDB-lite"/>
    </source>
</evidence>
<dbReference type="InterPro" id="IPR003710">
    <property type="entry name" value="ApbA"/>
</dbReference>
<dbReference type="InterPro" id="IPR050838">
    <property type="entry name" value="Ketopantoate_reductase"/>
</dbReference>
<reference evidence="14 15" key="1">
    <citation type="submission" date="2017-11" db="EMBL/GenBank/DDBJ databases">
        <title>Draft Genome Sequence of Sporolactobacillus inulinus NBRC 111894 Isolated from Koso, a Japanese Sugar-Vegetable Fermented Beverage.</title>
        <authorList>
            <person name="Chiou T.Y."/>
            <person name="Oshima K."/>
            <person name="Suda W."/>
            <person name="Hattori M."/>
            <person name="Takahashi T."/>
        </authorList>
    </citation>
    <scope>NUCLEOTIDE SEQUENCE [LARGE SCALE GENOMIC DNA]</scope>
    <source>
        <strain evidence="14 15">NBRC111894</strain>
    </source>
</reference>
<dbReference type="PANTHER" id="PTHR43765:SF2">
    <property type="entry name" value="2-DEHYDROPANTOATE 2-REDUCTASE"/>
    <property type="match status" value="1"/>
</dbReference>
<name>A0A4Y1Z927_9BACL</name>
<proteinExistence type="inferred from homology"/>
<dbReference type="InterPro" id="IPR013332">
    <property type="entry name" value="KPR_N"/>
</dbReference>
<dbReference type="InterPro" id="IPR013328">
    <property type="entry name" value="6PGD_dom2"/>
</dbReference>
<dbReference type="GO" id="GO:0008677">
    <property type="term" value="F:2-dehydropantoate 2-reductase activity"/>
    <property type="evidence" value="ECO:0007669"/>
    <property type="project" value="UniProtKB-EC"/>
</dbReference>
<evidence type="ECO:0000256" key="9">
    <source>
        <dbReference type="ARBA" id="ARBA00032024"/>
    </source>
</evidence>
<evidence type="ECO:0000256" key="10">
    <source>
        <dbReference type="ARBA" id="ARBA00048793"/>
    </source>
</evidence>
<dbReference type="NCBIfam" id="TIGR00745">
    <property type="entry name" value="apbA_panE"/>
    <property type="match status" value="1"/>
</dbReference>
<dbReference type="Pfam" id="PF08546">
    <property type="entry name" value="ApbA_C"/>
    <property type="match status" value="1"/>
</dbReference>
<feature type="domain" description="Ketopantoate reductase N-terminal" evidence="12">
    <location>
        <begin position="51"/>
        <end position="191"/>
    </location>
</feature>
<evidence type="ECO:0000256" key="8">
    <source>
        <dbReference type="ARBA" id="ARBA00023002"/>
    </source>
</evidence>
<comment type="similarity">
    <text evidence="3">Belongs to the ketopantoate reductase family.</text>
</comment>
<keyword evidence="6" id="KW-0566">Pantothenate biosynthesis</keyword>
<evidence type="ECO:0000256" key="4">
    <source>
        <dbReference type="ARBA" id="ARBA00013014"/>
    </source>
</evidence>
<evidence type="ECO:0000259" key="13">
    <source>
        <dbReference type="Pfam" id="PF08546"/>
    </source>
</evidence>
<dbReference type="InterPro" id="IPR008927">
    <property type="entry name" value="6-PGluconate_DH-like_C_sf"/>
</dbReference>
<comment type="caution">
    <text evidence="14">The sequence shown here is derived from an EMBL/GenBank/DDBJ whole genome shotgun (WGS) entry which is preliminary data.</text>
</comment>
<dbReference type="Gene3D" id="3.40.50.720">
    <property type="entry name" value="NAD(P)-binding Rossmann-like Domain"/>
    <property type="match status" value="1"/>
</dbReference>
<evidence type="ECO:0000256" key="1">
    <source>
        <dbReference type="ARBA" id="ARBA00002919"/>
    </source>
</evidence>
<dbReference type="GO" id="GO:0050661">
    <property type="term" value="F:NADP binding"/>
    <property type="evidence" value="ECO:0007669"/>
    <property type="project" value="TreeGrafter"/>
</dbReference>
<dbReference type="InterPro" id="IPR013752">
    <property type="entry name" value="KPA_reductase"/>
</dbReference>
<feature type="region of interest" description="Disordered" evidence="11">
    <location>
        <begin position="1"/>
        <end position="40"/>
    </location>
</feature>
<gene>
    <name evidence="14" type="ORF">NBRC111894_1017</name>
</gene>
<keyword evidence="8 14" id="KW-0560">Oxidoreductase</keyword>
<dbReference type="PANTHER" id="PTHR43765">
    <property type="entry name" value="2-DEHYDROPANTOATE 2-REDUCTASE-RELATED"/>
    <property type="match status" value="1"/>
</dbReference>
<evidence type="ECO:0000313" key="15">
    <source>
        <dbReference type="Proteomes" id="UP000319716"/>
    </source>
</evidence>
<evidence type="ECO:0000256" key="5">
    <source>
        <dbReference type="ARBA" id="ARBA00019465"/>
    </source>
</evidence>